<gene>
    <name evidence="8" type="ORF">OKA104_LOCUS31144</name>
    <name evidence="7" type="ORF">VCS650_LOCUS15175</name>
</gene>
<dbReference type="InterPro" id="IPR017452">
    <property type="entry name" value="GPCR_Rhodpsn_7TM"/>
</dbReference>
<dbReference type="Gene3D" id="1.20.1070.10">
    <property type="entry name" value="Rhodopsin 7-helix transmembrane proteins"/>
    <property type="match status" value="1"/>
</dbReference>
<evidence type="ECO:0000256" key="3">
    <source>
        <dbReference type="ARBA" id="ARBA00022989"/>
    </source>
</evidence>
<keyword evidence="2 5" id="KW-0812">Transmembrane</keyword>
<feature type="transmembrane region" description="Helical" evidence="5">
    <location>
        <begin position="125"/>
        <end position="146"/>
    </location>
</feature>
<accession>A0A814HH04</accession>
<keyword evidence="3 5" id="KW-1133">Transmembrane helix</keyword>
<dbReference type="Pfam" id="PF00001">
    <property type="entry name" value="7tm_1"/>
    <property type="match status" value="1"/>
</dbReference>
<sequence>MITINRYLTIRYPNKRFFQRRTWPFLSSSIQWIISIVLPTPYLIFLVQGCASQEQTPYWLRVYTFALFIIGPLILNAIFNSLIFIMVRASTRRVAHAVATTTTGPTTKMNRSCNTRDLRLIKHMLFIFFVNIFGWGPAACILLLNVDDGVILTVSQYVRLPPLISSFIVVIDLFVYNRDLTKYLKEKIFKYLHIK</sequence>
<evidence type="ECO:0000256" key="5">
    <source>
        <dbReference type="SAM" id="Phobius"/>
    </source>
</evidence>
<dbReference type="InterPro" id="IPR000276">
    <property type="entry name" value="GPCR_Rhodpsn"/>
</dbReference>
<evidence type="ECO:0000256" key="2">
    <source>
        <dbReference type="ARBA" id="ARBA00022692"/>
    </source>
</evidence>
<dbReference type="PROSITE" id="PS50262">
    <property type="entry name" value="G_PROTEIN_RECEP_F1_2"/>
    <property type="match status" value="1"/>
</dbReference>
<keyword evidence="4 5" id="KW-0472">Membrane</keyword>
<dbReference type="GO" id="GO:0004930">
    <property type="term" value="F:G protein-coupled receptor activity"/>
    <property type="evidence" value="ECO:0007669"/>
    <property type="project" value="InterPro"/>
</dbReference>
<evidence type="ECO:0000259" key="6">
    <source>
        <dbReference type="PROSITE" id="PS50262"/>
    </source>
</evidence>
<dbReference type="EMBL" id="CAJNON010000130">
    <property type="protein sequence ID" value="CAF1009343.1"/>
    <property type="molecule type" value="Genomic_DNA"/>
</dbReference>
<evidence type="ECO:0000313" key="9">
    <source>
        <dbReference type="Proteomes" id="UP000663891"/>
    </source>
</evidence>
<comment type="subcellular location">
    <subcellularLocation>
        <location evidence="1">Membrane</location>
    </subcellularLocation>
</comment>
<dbReference type="Proteomes" id="UP000663891">
    <property type="component" value="Unassembled WGS sequence"/>
</dbReference>
<evidence type="ECO:0000313" key="7">
    <source>
        <dbReference type="EMBL" id="CAF1009343.1"/>
    </source>
</evidence>
<dbReference type="Proteomes" id="UP000663881">
    <property type="component" value="Unassembled WGS sequence"/>
</dbReference>
<dbReference type="GO" id="GO:0016020">
    <property type="term" value="C:membrane"/>
    <property type="evidence" value="ECO:0007669"/>
    <property type="project" value="UniProtKB-SubCell"/>
</dbReference>
<evidence type="ECO:0000256" key="4">
    <source>
        <dbReference type="ARBA" id="ARBA00023136"/>
    </source>
</evidence>
<dbReference type="OrthoDB" id="10014904at2759"/>
<feature type="transmembrane region" description="Helical" evidence="5">
    <location>
        <begin position="21"/>
        <end position="45"/>
    </location>
</feature>
<evidence type="ECO:0000313" key="8">
    <source>
        <dbReference type="EMBL" id="CAF4023991.1"/>
    </source>
</evidence>
<evidence type="ECO:0000256" key="1">
    <source>
        <dbReference type="ARBA" id="ARBA00004370"/>
    </source>
</evidence>
<dbReference type="AlphaFoldDB" id="A0A814HH04"/>
<organism evidence="7 9">
    <name type="scientific">Adineta steineri</name>
    <dbReference type="NCBI Taxonomy" id="433720"/>
    <lineage>
        <taxon>Eukaryota</taxon>
        <taxon>Metazoa</taxon>
        <taxon>Spiralia</taxon>
        <taxon>Gnathifera</taxon>
        <taxon>Rotifera</taxon>
        <taxon>Eurotatoria</taxon>
        <taxon>Bdelloidea</taxon>
        <taxon>Adinetida</taxon>
        <taxon>Adinetidae</taxon>
        <taxon>Adineta</taxon>
    </lineage>
</organism>
<feature type="transmembrane region" description="Helical" evidence="5">
    <location>
        <begin position="158"/>
        <end position="177"/>
    </location>
</feature>
<feature type="transmembrane region" description="Helical" evidence="5">
    <location>
        <begin position="65"/>
        <end position="87"/>
    </location>
</feature>
<comment type="caution">
    <text evidence="7">The sequence shown here is derived from an EMBL/GenBank/DDBJ whole genome shotgun (WGS) entry which is preliminary data.</text>
</comment>
<feature type="domain" description="G-protein coupled receptors family 1 profile" evidence="6">
    <location>
        <begin position="1"/>
        <end position="176"/>
    </location>
</feature>
<proteinExistence type="predicted"/>
<dbReference type="EMBL" id="CAJOAY010003471">
    <property type="protein sequence ID" value="CAF4023991.1"/>
    <property type="molecule type" value="Genomic_DNA"/>
</dbReference>
<reference evidence="7" key="1">
    <citation type="submission" date="2021-02" db="EMBL/GenBank/DDBJ databases">
        <authorList>
            <person name="Nowell W R."/>
        </authorList>
    </citation>
    <scope>NUCLEOTIDE SEQUENCE</scope>
</reference>
<dbReference type="SUPFAM" id="SSF81321">
    <property type="entry name" value="Family A G protein-coupled receptor-like"/>
    <property type="match status" value="1"/>
</dbReference>
<protein>
    <recommendedName>
        <fullName evidence="6">G-protein coupled receptors family 1 profile domain-containing protein</fullName>
    </recommendedName>
</protein>
<name>A0A814HH04_9BILA</name>